<protein>
    <submittedName>
        <fullName evidence="2">Uncharacterized protein</fullName>
    </submittedName>
</protein>
<evidence type="ECO:0000313" key="2">
    <source>
        <dbReference type="EMBL" id="KAG8225543.1"/>
    </source>
</evidence>
<gene>
    <name evidence="2" type="ORF">J437_LFUL002059</name>
</gene>
<evidence type="ECO:0000313" key="3">
    <source>
        <dbReference type="Proteomes" id="UP000792457"/>
    </source>
</evidence>
<proteinExistence type="predicted"/>
<evidence type="ECO:0000256" key="1">
    <source>
        <dbReference type="SAM" id="MobiDB-lite"/>
    </source>
</evidence>
<name>A0A8K0NXU3_LADFU</name>
<organism evidence="2 3">
    <name type="scientific">Ladona fulva</name>
    <name type="common">Scarce chaser dragonfly</name>
    <name type="synonym">Libellula fulva</name>
    <dbReference type="NCBI Taxonomy" id="123851"/>
    <lineage>
        <taxon>Eukaryota</taxon>
        <taxon>Metazoa</taxon>
        <taxon>Ecdysozoa</taxon>
        <taxon>Arthropoda</taxon>
        <taxon>Hexapoda</taxon>
        <taxon>Insecta</taxon>
        <taxon>Pterygota</taxon>
        <taxon>Palaeoptera</taxon>
        <taxon>Odonata</taxon>
        <taxon>Epiprocta</taxon>
        <taxon>Anisoptera</taxon>
        <taxon>Libelluloidea</taxon>
        <taxon>Libellulidae</taxon>
        <taxon>Ladona</taxon>
    </lineage>
</organism>
<dbReference type="AlphaFoldDB" id="A0A8K0NXU3"/>
<reference evidence="2" key="2">
    <citation type="submission" date="2017-10" db="EMBL/GenBank/DDBJ databases">
        <title>Ladona fulva Genome sequencing and assembly.</title>
        <authorList>
            <person name="Murali S."/>
            <person name="Richards S."/>
            <person name="Bandaranaike D."/>
            <person name="Bellair M."/>
            <person name="Blankenburg K."/>
            <person name="Chao H."/>
            <person name="Dinh H."/>
            <person name="Doddapaneni H."/>
            <person name="Dugan-Rocha S."/>
            <person name="Elkadiri S."/>
            <person name="Gnanaolivu R."/>
            <person name="Hernandez B."/>
            <person name="Skinner E."/>
            <person name="Javaid M."/>
            <person name="Lee S."/>
            <person name="Li M."/>
            <person name="Ming W."/>
            <person name="Munidasa M."/>
            <person name="Muniz J."/>
            <person name="Nguyen L."/>
            <person name="Hughes D."/>
            <person name="Osuji N."/>
            <person name="Pu L.-L."/>
            <person name="Puazo M."/>
            <person name="Qu C."/>
            <person name="Quiroz J."/>
            <person name="Raj R."/>
            <person name="Weissenberger G."/>
            <person name="Xin Y."/>
            <person name="Zou X."/>
            <person name="Han Y."/>
            <person name="Worley K."/>
            <person name="Muzny D."/>
            <person name="Gibbs R."/>
        </authorList>
    </citation>
    <scope>NUCLEOTIDE SEQUENCE</scope>
    <source>
        <strain evidence="2">Sampled in the wild</strain>
    </source>
</reference>
<reference evidence="2" key="1">
    <citation type="submission" date="2013-04" db="EMBL/GenBank/DDBJ databases">
        <authorList>
            <person name="Qu J."/>
            <person name="Murali S.C."/>
            <person name="Bandaranaike D."/>
            <person name="Bellair M."/>
            <person name="Blankenburg K."/>
            <person name="Chao H."/>
            <person name="Dinh H."/>
            <person name="Doddapaneni H."/>
            <person name="Downs B."/>
            <person name="Dugan-Rocha S."/>
            <person name="Elkadiri S."/>
            <person name="Gnanaolivu R.D."/>
            <person name="Hernandez B."/>
            <person name="Javaid M."/>
            <person name="Jayaseelan J.C."/>
            <person name="Lee S."/>
            <person name="Li M."/>
            <person name="Ming W."/>
            <person name="Munidasa M."/>
            <person name="Muniz J."/>
            <person name="Nguyen L."/>
            <person name="Ongeri F."/>
            <person name="Osuji N."/>
            <person name="Pu L.-L."/>
            <person name="Puazo M."/>
            <person name="Qu C."/>
            <person name="Quiroz J."/>
            <person name="Raj R."/>
            <person name="Weissenberger G."/>
            <person name="Xin Y."/>
            <person name="Zou X."/>
            <person name="Han Y."/>
            <person name="Richards S."/>
            <person name="Worley K."/>
            <person name="Muzny D."/>
            <person name="Gibbs R."/>
        </authorList>
    </citation>
    <scope>NUCLEOTIDE SEQUENCE</scope>
    <source>
        <strain evidence="2">Sampled in the wild</strain>
    </source>
</reference>
<feature type="region of interest" description="Disordered" evidence="1">
    <location>
        <begin position="1"/>
        <end position="22"/>
    </location>
</feature>
<sequence length="91" mass="10607">MNRESQVHTRVENAPKSGSREDQISEFVKGALKENENPVGLGFPFVPARKLHLLRIKEKAKSCHRQECNQHPFKQRNRNYFFLFSPLEVAD</sequence>
<accession>A0A8K0NXU3</accession>
<dbReference type="Proteomes" id="UP000792457">
    <property type="component" value="Unassembled WGS sequence"/>
</dbReference>
<dbReference type="EMBL" id="KZ308242">
    <property type="protein sequence ID" value="KAG8225543.1"/>
    <property type="molecule type" value="Genomic_DNA"/>
</dbReference>
<comment type="caution">
    <text evidence="2">The sequence shown here is derived from an EMBL/GenBank/DDBJ whole genome shotgun (WGS) entry which is preliminary data.</text>
</comment>
<keyword evidence="3" id="KW-1185">Reference proteome</keyword>